<protein>
    <submittedName>
        <fullName evidence="1">Uncharacterized protein</fullName>
    </submittedName>
</protein>
<dbReference type="EMBL" id="LN853041">
    <property type="protein sequence ID" value="CRY94863.1"/>
    <property type="molecule type" value="Genomic_DNA"/>
</dbReference>
<proteinExistence type="predicted"/>
<accession>A0A0H5PZ72</accession>
<reference evidence="1" key="1">
    <citation type="submission" date="2015-06" db="EMBL/GenBank/DDBJ databases">
        <authorList>
            <person name="Joergensen T."/>
        </authorList>
    </citation>
    <scope>NUCLEOTIDE SEQUENCE</scope>
    <source>
        <strain evidence="1">RGRH0388</strain>
    </source>
</reference>
<dbReference type="AlphaFoldDB" id="A0A0H5PZ72"/>
<reference evidence="1" key="2">
    <citation type="submission" date="2015-07" db="EMBL/GenBank/DDBJ databases">
        <title>Plasmids, circular viruses and viroids from rat gut.</title>
        <authorList>
            <person name="Jorgensen T.J."/>
            <person name="Hansen M.A."/>
            <person name="Xu Z."/>
            <person name="Tabak M.A."/>
            <person name="Sorensen S.J."/>
            <person name="Hansen L.H."/>
        </authorList>
    </citation>
    <scope>NUCLEOTIDE SEQUENCE</scope>
    <source>
        <strain evidence="1">RGRH0388</strain>
    </source>
</reference>
<evidence type="ECO:0000313" key="1">
    <source>
        <dbReference type="EMBL" id="CRY94863.1"/>
    </source>
</evidence>
<organism evidence="1">
    <name type="scientific">uncultured prokaryote</name>
    <dbReference type="NCBI Taxonomy" id="198431"/>
    <lineage>
        <taxon>unclassified sequences</taxon>
        <taxon>environmental samples</taxon>
    </lineage>
</organism>
<name>A0A0H5PZ72_9ZZZZ</name>
<sequence>MYQFTLTSTEYPNHTVVNFDLWRFEEDGRRSLERLEHVFLPQPSGALFERSEMEFLNVVSLELEKFAQKKRDTGQ</sequence>